<feature type="chain" id="PRO_5040346173" evidence="2">
    <location>
        <begin position="23"/>
        <end position="127"/>
    </location>
</feature>
<sequence>MITVQLLFLVALVGHLSTISHAKAPAIPTVAQTVAHATPTDPAAVVPPEVKTEGPPPKVIPICVPASEPDSSTHGTDEVEASVILLEEKPAGVSRGLVLGAAFGLLLSLIAVGSAGKVVSRKVGRYS</sequence>
<gene>
    <name evidence="3" type="ORF">SKAU_G00158460</name>
</gene>
<dbReference type="EMBL" id="JAINUF010000005">
    <property type="protein sequence ID" value="KAJ8359321.1"/>
    <property type="molecule type" value="Genomic_DNA"/>
</dbReference>
<evidence type="ECO:0000313" key="3">
    <source>
        <dbReference type="EMBL" id="KAJ8359321.1"/>
    </source>
</evidence>
<protein>
    <submittedName>
        <fullName evidence="3">Uncharacterized protein</fullName>
    </submittedName>
</protein>
<evidence type="ECO:0000313" key="4">
    <source>
        <dbReference type="Proteomes" id="UP001152622"/>
    </source>
</evidence>
<reference evidence="3" key="1">
    <citation type="journal article" date="2023" name="Science">
        <title>Genome structures resolve the early diversification of teleost fishes.</title>
        <authorList>
            <person name="Parey E."/>
            <person name="Louis A."/>
            <person name="Montfort J."/>
            <person name="Bouchez O."/>
            <person name="Roques C."/>
            <person name="Iampietro C."/>
            <person name="Lluch J."/>
            <person name="Castinel A."/>
            <person name="Donnadieu C."/>
            <person name="Desvignes T."/>
            <person name="Floi Bucao C."/>
            <person name="Jouanno E."/>
            <person name="Wen M."/>
            <person name="Mejri S."/>
            <person name="Dirks R."/>
            <person name="Jansen H."/>
            <person name="Henkel C."/>
            <person name="Chen W.J."/>
            <person name="Zahm M."/>
            <person name="Cabau C."/>
            <person name="Klopp C."/>
            <person name="Thompson A.W."/>
            <person name="Robinson-Rechavi M."/>
            <person name="Braasch I."/>
            <person name="Lecointre G."/>
            <person name="Bobe J."/>
            <person name="Postlethwait J.H."/>
            <person name="Berthelot C."/>
            <person name="Roest Crollius H."/>
            <person name="Guiguen Y."/>
        </authorList>
    </citation>
    <scope>NUCLEOTIDE SEQUENCE</scope>
    <source>
        <strain evidence="3">WJC10195</strain>
    </source>
</reference>
<proteinExistence type="predicted"/>
<evidence type="ECO:0000256" key="2">
    <source>
        <dbReference type="SAM" id="SignalP"/>
    </source>
</evidence>
<keyword evidence="1" id="KW-1133">Transmembrane helix</keyword>
<keyword evidence="1" id="KW-0472">Membrane</keyword>
<dbReference type="AlphaFoldDB" id="A0A9Q1FI55"/>
<keyword evidence="2" id="KW-0732">Signal</keyword>
<keyword evidence="4" id="KW-1185">Reference proteome</keyword>
<dbReference type="Proteomes" id="UP001152622">
    <property type="component" value="Chromosome 5"/>
</dbReference>
<dbReference type="OrthoDB" id="8965151at2759"/>
<organism evidence="3 4">
    <name type="scientific">Synaphobranchus kaupii</name>
    <name type="common">Kaup's arrowtooth eel</name>
    <dbReference type="NCBI Taxonomy" id="118154"/>
    <lineage>
        <taxon>Eukaryota</taxon>
        <taxon>Metazoa</taxon>
        <taxon>Chordata</taxon>
        <taxon>Craniata</taxon>
        <taxon>Vertebrata</taxon>
        <taxon>Euteleostomi</taxon>
        <taxon>Actinopterygii</taxon>
        <taxon>Neopterygii</taxon>
        <taxon>Teleostei</taxon>
        <taxon>Anguilliformes</taxon>
        <taxon>Synaphobranchidae</taxon>
        <taxon>Synaphobranchus</taxon>
    </lineage>
</organism>
<feature type="transmembrane region" description="Helical" evidence="1">
    <location>
        <begin position="97"/>
        <end position="119"/>
    </location>
</feature>
<comment type="caution">
    <text evidence="3">The sequence shown here is derived from an EMBL/GenBank/DDBJ whole genome shotgun (WGS) entry which is preliminary data.</text>
</comment>
<evidence type="ECO:0000256" key="1">
    <source>
        <dbReference type="SAM" id="Phobius"/>
    </source>
</evidence>
<keyword evidence="1" id="KW-0812">Transmembrane</keyword>
<feature type="signal peptide" evidence="2">
    <location>
        <begin position="1"/>
        <end position="22"/>
    </location>
</feature>
<accession>A0A9Q1FI55</accession>
<name>A0A9Q1FI55_SYNKA</name>